<organism evidence="13 14">
    <name type="scientific">Rhizobium fredii</name>
    <name type="common">Sinorhizobium fredii</name>
    <dbReference type="NCBI Taxonomy" id="380"/>
    <lineage>
        <taxon>Bacteria</taxon>
        <taxon>Pseudomonadati</taxon>
        <taxon>Pseudomonadota</taxon>
        <taxon>Alphaproteobacteria</taxon>
        <taxon>Hyphomicrobiales</taxon>
        <taxon>Rhizobiaceae</taxon>
        <taxon>Sinorhizobium/Ensifer group</taxon>
        <taxon>Sinorhizobium</taxon>
    </lineage>
</organism>
<evidence type="ECO:0000256" key="4">
    <source>
        <dbReference type="ARBA" id="ARBA00022741"/>
    </source>
</evidence>
<evidence type="ECO:0000256" key="2">
    <source>
        <dbReference type="ARBA" id="ARBA00022475"/>
    </source>
</evidence>
<name>A0A844AFX9_RHIFR</name>
<dbReference type="GO" id="GO:0005524">
    <property type="term" value="F:ATP binding"/>
    <property type="evidence" value="ECO:0007669"/>
    <property type="project" value="UniProtKB-KW"/>
</dbReference>
<dbReference type="Pfam" id="PF02706">
    <property type="entry name" value="Wzz"/>
    <property type="match status" value="1"/>
</dbReference>
<keyword evidence="2" id="KW-1003">Cell membrane</keyword>
<accession>A0A844AFX9</accession>
<reference evidence="13 14" key="1">
    <citation type="journal article" date="2013" name="Genome Biol.">
        <title>Comparative genomics of the core and accessory genomes of 48 Sinorhizobium strains comprising five genospecies.</title>
        <authorList>
            <person name="Sugawara M."/>
            <person name="Epstein B."/>
            <person name="Badgley B.D."/>
            <person name="Unno T."/>
            <person name="Xu L."/>
            <person name="Reese J."/>
            <person name="Gyaneshwar P."/>
            <person name="Denny R."/>
            <person name="Mudge J."/>
            <person name="Bharti A.K."/>
            <person name="Farmer A.D."/>
            <person name="May G.D."/>
            <person name="Woodward J.E."/>
            <person name="Medigue C."/>
            <person name="Vallenet D."/>
            <person name="Lajus A."/>
            <person name="Rouy Z."/>
            <person name="Martinez-Vaz B."/>
            <person name="Tiffin P."/>
            <person name="Young N.D."/>
            <person name="Sadowsky M.J."/>
        </authorList>
    </citation>
    <scope>NUCLEOTIDE SEQUENCE [LARGE SCALE GENOMIC DNA]</scope>
    <source>
        <strain evidence="13 14">USDA205</strain>
    </source>
</reference>
<proteinExistence type="predicted"/>
<dbReference type="PANTHER" id="PTHR32309">
    <property type="entry name" value="TYROSINE-PROTEIN KINASE"/>
    <property type="match status" value="1"/>
</dbReference>
<dbReference type="InterPro" id="IPR050445">
    <property type="entry name" value="Bact_polysacc_biosynth/exp"/>
</dbReference>
<evidence type="ECO:0000259" key="11">
    <source>
        <dbReference type="Pfam" id="PF02706"/>
    </source>
</evidence>
<sequence length="633" mass="69310">MWAGAMLESQWSAAAKQNRLYKPDRDSEFIRFADITSFIRQRILLIMSCPFIGVLGAGFYVATTDSIFTARTQILIEPKIPHLLQKQSSEINLSLDTSQVETQLAVLRSEKIAGMVIEELGLIDDPNFQPMNTLSITERFERLAGMAPKPPDQNEGSQNHIVPPPSTAADVTETADPTAEALEFQRRRRVIETFSQGLGVQRVGVSYAIDITFNSLDPELAAKVANATAGAFVREQLETRAAAAQEGVAWLEKRIEEVRLQMNLATQMTQEFRAKHDYRVGRQLEAAIVDGQVVPSGEGEGVTPSGPTLEELEVTAETYRKMYESLLAGFTNSVNQQPFLIADARVITPATRPLAPSHPRNKLVLALGVLAGLMVGIGLAFARHTLDRTIRTPRQIRDELGLDCVGELPAARFLRGFGQLDDVLRRPESPFSRSLRNTKAAISLADVAHPLRCIGITSVAPGDGKSTVASNLAALYASSGVRTLVIDADVFHSALTKRLLYAPALADEKSDSIKEQIRFVPGLQFDLLPSQASAEHRLITPRNMEVLIDELENYEVIIVDLPPFTSGVHGLAAASVLDGVLIVTEWGKTPVELVVELSRILQVAKTSVIGVIMTKVRGLSTRQYRKRATQSAH</sequence>
<feature type="transmembrane region" description="Helical" evidence="9">
    <location>
        <begin position="43"/>
        <end position="62"/>
    </location>
</feature>
<dbReference type="InterPro" id="IPR003856">
    <property type="entry name" value="LPS_length_determ_N"/>
</dbReference>
<protein>
    <submittedName>
        <fullName evidence="13">P-loop NTPase</fullName>
    </submittedName>
</protein>
<comment type="subcellular location">
    <subcellularLocation>
        <location evidence="1">Cell membrane</location>
        <topology evidence="1">Multi-pass membrane protein</topology>
    </subcellularLocation>
</comment>
<evidence type="ECO:0000256" key="6">
    <source>
        <dbReference type="ARBA" id="ARBA00022989"/>
    </source>
</evidence>
<feature type="domain" description="Polysaccharide chain length determinant N-terminal" evidence="11">
    <location>
        <begin position="32"/>
        <end position="120"/>
    </location>
</feature>
<dbReference type="PANTHER" id="PTHR32309:SF13">
    <property type="entry name" value="FERRIC ENTEROBACTIN TRANSPORT PROTEIN FEPE"/>
    <property type="match status" value="1"/>
</dbReference>
<dbReference type="Pfam" id="PF01656">
    <property type="entry name" value="CbiA"/>
    <property type="match status" value="1"/>
</dbReference>
<evidence type="ECO:0000256" key="5">
    <source>
        <dbReference type="ARBA" id="ARBA00022840"/>
    </source>
</evidence>
<dbReference type="Gene3D" id="3.40.50.300">
    <property type="entry name" value="P-loop containing nucleotide triphosphate hydrolases"/>
    <property type="match status" value="1"/>
</dbReference>
<dbReference type="InterPro" id="IPR027417">
    <property type="entry name" value="P-loop_NTPase"/>
</dbReference>
<keyword evidence="5" id="KW-0067">ATP-binding</keyword>
<dbReference type="GO" id="GO:0005886">
    <property type="term" value="C:plasma membrane"/>
    <property type="evidence" value="ECO:0007669"/>
    <property type="project" value="UniProtKB-SubCell"/>
</dbReference>
<dbReference type="GO" id="GO:0004713">
    <property type="term" value="F:protein tyrosine kinase activity"/>
    <property type="evidence" value="ECO:0007669"/>
    <property type="project" value="TreeGrafter"/>
</dbReference>
<dbReference type="InterPro" id="IPR032807">
    <property type="entry name" value="GNVR"/>
</dbReference>
<dbReference type="Pfam" id="PF13807">
    <property type="entry name" value="GNVR"/>
    <property type="match status" value="1"/>
</dbReference>
<dbReference type="InterPro" id="IPR005702">
    <property type="entry name" value="Wzc-like_C"/>
</dbReference>
<evidence type="ECO:0000313" key="13">
    <source>
        <dbReference type="EMBL" id="MQX11042.1"/>
    </source>
</evidence>
<keyword evidence="7 9" id="KW-0472">Membrane</keyword>
<keyword evidence="3 9" id="KW-0812">Transmembrane</keyword>
<feature type="domain" description="Tyrosine-protein kinase G-rich" evidence="12">
    <location>
        <begin position="317"/>
        <end position="384"/>
    </location>
</feature>
<evidence type="ECO:0000256" key="1">
    <source>
        <dbReference type="ARBA" id="ARBA00004651"/>
    </source>
</evidence>
<keyword evidence="4" id="KW-0547">Nucleotide-binding</keyword>
<evidence type="ECO:0000256" key="7">
    <source>
        <dbReference type="ARBA" id="ARBA00023136"/>
    </source>
</evidence>
<feature type="domain" description="CobQ/CobB/MinD/ParA nucleotide binding" evidence="10">
    <location>
        <begin position="456"/>
        <end position="622"/>
    </location>
</feature>
<evidence type="ECO:0000313" key="14">
    <source>
        <dbReference type="Proteomes" id="UP000466694"/>
    </source>
</evidence>
<gene>
    <name evidence="13" type="ORF">GHK48_22900</name>
</gene>
<keyword evidence="6 9" id="KW-1133">Transmembrane helix</keyword>
<dbReference type="AlphaFoldDB" id="A0A844AFX9"/>
<evidence type="ECO:0000259" key="12">
    <source>
        <dbReference type="Pfam" id="PF13807"/>
    </source>
</evidence>
<dbReference type="Proteomes" id="UP000466694">
    <property type="component" value="Unassembled WGS sequence"/>
</dbReference>
<evidence type="ECO:0000256" key="8">
    <source>
        <dbReference type="SAM" id="MobiDB-lite"/>
    </source>
</evidence>
<dbReference type="SUPFAM" id="SSF52540">
    <property type="entry name" value="P-loop containing nucleoside triphosphate hydrolases"/>
    <property type="match status" value="1"/>
</dbReference>
<evidence type="ECO:0000256" key="3">
    <source>
        <dbReference type="ARBA" id="ARBA00022692"/>
    </source>
</evidence>
<feature type="region of interest" description="Disordered" evidence="8">
    <location>
        <begin position="146"/>
        <end position="177"/>
    </location>
</feature>
<dbReference type="InterPro" id="IPR002586">
    <property type="entry name" value="CobQ/CobB/MinD/ParA_Nub-bd_dom"/>
</dbReference>
<comment type="caution">
    <text evidence="13">The sequence shown here is derived from an EMBL/GenBank/DDBJ whole genome shotgun (WGS) entry which is preliminary data.</text>
</comment>
<dbReference type="CDD" id="cd05387">
    <property type="entry name" value="BY-kinase"/>
    <property type="match status" value="1"/>
</dbReference>
<dbReference type="EMBL" id="WISZ01000165">
    <property type="protein sequence ID" value="MQX11042.1"/>
    <property type="molecule type" value="Genomic_DNA"/>
</dbReference>
<evidence type="ECO:0000259" key="10">
    <source>
        <dbReference type="Pfam" id="PF01656"/>
    </source>
</evidence>
<feature type="transmembrane region" description="Helical" evidence="9">
    <location>
        <begin position="363"/>
        <end position="382"/>
    </location>
</feature>
<evidence type="ECO:0000256" key="9">
    <source>
        <dbReference type="SAM" id="Phobius"/>
    </source>
</evidence>